<feature type="transmembrane region" description="Helical" evidence="11">
    <location>
        <begin position="238"/>
        <end position="257"/>
    </location>
</feature>
<dbReference type="InterPro" id="IPR042106">
    <property type="entry name" value="Nuo/plastoQ_OxRdtase_6_NuoJ"/>
</dbReference>
<evidence type="ECO:0000256" key="9">
    <source>
        <dbReference type="RuleBase" id="RU000320"/>
    </source>
</evidence>
<feature type="transmembrane region" description="Helical" evidence="11">
    <location>
        <begin position="363"/>
        <end position="385"/>
    </location>
</feature>
<reference evidence="17" key="1">
    <citation type="journal article" date="2019" name="Int. J. Syst. Evol. Microbiol.">
        <title>The Global Catalogue of Microorganisms (GCM) 10K type strain sequencing project: providing services to taxonomists for standard genome sequencing and annotation.</title>
        <authorList>
            <consortium name="The Broad Institute Genomics Platform"/>
            <consortium name="The Broad Institute Genome Sequencing Center for Infectious Disease"/>
            <person name="Wu L."/>
            <person name="Ma J."/>
        </authorList>
    </citation>
    <scope>NUCLEOTIDE SEQUENCE [LARGE SCALE GENOMIC DNA]</scope>
    <source>
        <strain evidence="17">NBRC 105830</strain>
    </source>
</reference>
<feature type="transmembrane region" description="Helical" evidence="11">
    <location>
        <begin position="269"/>
        <end position="286"/>
    </location>
</feature>
<feature type="transmembrane region" description="Helical" evidence="11">
    <location>
        <begin position="201"/>
        <end position="226"/>
    </location>
</feature>
<keyword evidence="3" id="KW-0050">Antiport</keyword>
<dbReference type="EMBL" id="BSUJ01000001">
    <property type="protein sequence ID" value="GMA20822.1"/>
    <property type="molecule type" value="Genomic_DNA"/>
</dbReference>
<feature type="transmembrane region" description="Helical" evidence="11">
    <location>
        <begin position="105"/>
        <end position="123"/>
    </location>
</feature>
<keyword evidence="17" id="KW-1185">Reference proteome</keyword>
<dbReference type="InterPro" id="IPR050616">
    <property type="entry name" value="CPA3_Na-H_Antiporter_A"/>
</dbReference>
<feature type="transmembrane region" description="Helical" evidence="11">
    <location>
        <begin position="129"/>
        <end position="146"/>
    </location>
</feature>
<evidence type="ECO:0000256" key="7">
    <source>
        <dbReference type="ARBA" id="ARBA00023065"/>
    </source>
</evidence>
<evidence type="ECO:0000313" key="16">
    <source>
        <dbReference type="EMBL" id="GMA20822.1"/>
    </source>
</evidence>
<dbReference type="Pfam" id="PF20501">
    <property type="entry name" value="MbhE"/>
    <property type="match status" value="1"/>
</dbReference>
<accession>A0ABQ6HS16</accession>
<evidence type="ECO:0000259" key="15">
    <source>
        <dbReference type="Pfam" id="PF20501"/>
    </source>
</evidence>
<dbReference type="Gene3D" id="1.20.120.1200">
    <property type="entry name" value="NADH-ubiquinone/plastoquinone oxidoreductase chain 6, subunit NuoJ"/>
    <property type="match status" value="1"/>
</dbReference>
<keyword evidence="7" id="KW-0406">Ion transport</keyword>
<name>A0ABQ6HS16_9MICO</name>
<gene>
    <name evidence="16" type="ORF">GCM10025862_28430</name>
</gene>
<feature type="transmembrane region" description="Helical" evidence="11">
    <location>
        <begin position="487"/>
        <end position="513"/>
    </location>
</feature>
<feature type="transmembrane region" description="Helical" evidence="11">
    <location>
        <begin position="158"/>
        <end position="181"/>
    </location>
</feature>
<dbReference type="InterPro" id="IPR046806">
    <property type="entry name" value="MrpA_C/MbhE"/>
</dbReference>
<dbReference type="InterPro" id="IPR025383">
    <property type="entry name" value="MrpA_C/MbhD"/>
</dbReference>
<evidence type="ECO:0000259" key="13">
    <source>
        <dbReference type="Pfam" id="PF00662"/>
    </source>
</evidence>
<evidence type="ECO:0000259" key="14">
    <source>
        <dbReference type="Pfam" id="PF13244"/>
    </source>
</evidence>
<feature type="transmembrane region" description="Helical" evidence="11">
    <location>
        <begin position="592"/>
        <end position="610"/>
    </location>
</feature>
<keyword evidence="4" id="KW-1003">Cell membrane</keyword>
<organism evidence="16 17">
    <name type="scientific">Arsenicicoccus piscis</name>
    <dbReference type="NCBI Taxonomy" id="673954"/>
    <lineage>
        <taxon>Bacteria</taxon>
        <taxon>Bacillati</taxon>
        <taxon>Actinomycetota</taxon>
        <taxon>Actinomycetes</taxon>
        <taxon>Micrococcales</taxon>
        <taxon>Intrasporangiaceae</taxon>
        <taxon>Arsenicicoccus</taxon>
    </lineage>
</organism>
<feature type="transmembrane region" description="Helical" evidence="11">
    <location>
        <begin position="445"/>
        <end position="467"/>
    </location>
</feature>
<feature type="domain" description="NADH-Ubiquinone oxidoreductase (complex I) chain 5 N-terminal" evidence="13">
    <location>
        <begin position="64"/>
        <end position="108"/>
    </location>
</feature>
<feature type="region of interest" description="Disordered" evidence="10">
    <location>
        <begin position="765"/>
        <end position="787"/>
    </location>
</feature>
<feature type="transmembrane region" description="Helical" evidence="11">
    <location>
        <begin position="318"/>
        <end position="342"/>
    </location>
</feature>
<feature type="transmembrane region" description="Helical" evidence="11">
    <location>
        <begin position="617"/>
        <end position="634"/>
    </location>
</feature>
<evidence type="ECO:0000313" key="17">
    <source>
        <dbReference type="Proteomes" id="UP001157109"/>
    </source>
</evidence>
<feature type="transmembrane region" description="Helical" evidence="11">
    <location>
        <begin position="559"/>
        <end position="580"/>
    </location>
</feature>
<dbReference type="Pfam" id="PF00662">
    <property type="entry name" value="Proton_antipo_N"/>
    <property type="match status" value="1"/>
</dbReference>
<keyword evidence="5 9" id="KW-0812">Transmembrane</keyword>
<evidence type="ECO:0000256" key="6">
    <source>
        <dbReference type="ARBA" id="ARBA00022989"/>
    </source>
</evidence>
<dbReference type="Pfam" id="PF00361">
    <property type="entry name" value="Proton_antipo_M"/>
    <property type="match status" value="1"/>
</dbReference>
<dbReference type="PRINTS" id="PR01434">
    <property type="entry name" value="NADHDHGNASE5"/>
</dbReference>
<feature type="domain" description="MrpA C-terminal/MbhD" evidence="14">
    <location>
        <begin position="599"/>
        <end position="663"/>
    </location>
</feature>
<feature type="domain" description="NADH:quinone oxidoreductase/Mrp antiporter transmembrane" evidence="12">
    <location>
        <begin position="125"/>
        <end position="408"/>
    </location>
</feature>
<dbReference type="PANTHER" id="PTHR43373">
    <property type="entry name" value="NA(+)/H(+) ANTIPORTER SUBUNIT"/>
    <property type="match status" value="1"/>
</dbReference>
<evidence type="ECO:0000256" key="8">
    <source>
        <dbReference type="ARBA" id="ARBA00023136"/>
    </source>
</evidence>
<dbReference type="RefSeq" id="WP_284284714.1">
    <property type="nucleotide sequence ID" value="NZ_BSUJ01000001.1"/>
</dbReference>
<feature type="transmembrane region" description="Helical" evidence="11">
    <location>
        <begin position="75"/>
        <end position="93"/>
    </location>
</feature>
<keyword evidence="2" id="KW-0813">Transport</keyword>
<feature type="domain" description="MrpA C-terminal/MbhE" evidence="15">
    <location>
        <begin position="680"/>
        <end position="753"/>
    </location>
</feature>
<feature type="transmembrane region" description="Helical" evidence="11">
    <location>
        <begin position="405"/>
        <end position="425"/>
    </location>
</feature>
<protein>
    <submittedName>
        <fullName evidence="16">Cation antiporter NADH dehydrogenase subunit</fullName>
    </submittedName>
</protein>
<feature type="transmembrane region" description="Helical" evidence="11">
    <location>
        <begin position="679"/>
        <end position="699"/>
    </location>
</feature>
<evidence type="ECO:0000259" key="12">
    <source>
        <dbReference type="Pfam" id="PF00361"/>
    </source>
</evidence>
<feature type="transmembrane region" description="Helical" evidence="11">
    <location>
        <begin position="26"/>
        <end position="43"/>
    </location>
</feature>
<dbReference type="PANTHER" id="PTHR43373:SF1">
    <property type="entry name" value="NA(+)_H(+) ANTIPORTER SUBUNIT A"/>
    <property type="match status" value="1"/>
</dbReference>
<dbReference type="Proteomes" id="UP001157109">
    <property type="component" value="Unassembled WGS sequence"/>
</dbReference>
<feature type="transmembrane region" description="Helical" evidence="11">
    <location>
        <begin position="293"/>
        <end position="312"/>
    </location>
</feature>
<evidence type="ECO:0000256" key="1">
    <source>
        <dbReference type="ARBA" id="ARBA00004651"/>
    </source>
</evidence>
<feature type="transmembrane region" description="Helical" evidence="11">
    <location>
        <begin position="739"/>
        <end position="756"/>
    </location>
</feature>
<evidence type="ECO:0000256" key="11">
    <source>
        <dbReference type="SAM" id="Phobius"/>
    </source>
</evidence>
<evidence type="ECO:0000256" key="5">
    <source>
        <dbReference type="ARBA" id="ARBA00022692"/>
    </source>
</evidence>
<dbReference type="Pfam" id="PF13244">
    <property type="entry name" value="MbhD"/>
    <property type="match status" value="1"/>
</dbReference>
<keyword evidence="6 11" id="KW-1133">Transmembrane helix</keyword>
<evidence type="ECO:0000256" key="10">
    <source>
        <dbReference type="SAM" id="MobiDB-lite"/>
    </source>
</evidence>
<proteinExistence type="predicted"/>
<dbReference type="InterPro" id="IPR001750">
    <property type="entry name" value="ND/Mrp_TM"/>
</dbReference>
<dbReference type="NCBIfam" id="NF009284">
    <property type="entry name" value="PRK12644.1"/>
    <property type="match status" value="1"/>
</dbReference>
<comment type="caution">
    <text evidence="16">The sequence shown here is derived from an EMBL/GenBank/DDBJ whole genome shotgun (WGS) entry which is preliminary data.</text>
</comment>
<evidence type="ECO:0000256" key="2">
    <source>
        <dbReference type="ARBA" id="ARBA00022448"/>
    </source>
</evidence>
<evidence type="ECO:0000256" key="3">
    <source>
        <dbReference type="ARBA" id="ARBA00022449"/>
    </source>
</evidence>
<feature type="transmembrane region" description="Helical" evidence="11">
    <location>
        <begin position="640"/>
        <end position="659"/>
    </location>
</feature>
<keyword evidence="8 11" id="KW-0472">Membrane</keyword>
<feature type="compositionally biased region" description="Basic and acidic residues" evidence="10">
    <location>
        <begin position="766"/>
        <end position="777"/>
    </location>
</feature>
<comment type="subcellular location">
    <subcellularLocation>
        <location evidence="1">Cell membrane</location>
        <topology evidence="1">Multi-pass membrane protein</topology>
    </subcellularLocation>
    <subcellularLocation>
        <location evidence="9">Membrane</location>
        <topology evidence="9">Multi-pass membrane protein</topology>
    </subcellularLocation>
</comment>
<sequence length="806" mass="84912">MLIQVVLHLTVAACAPLLVRWWGRRAFWVLALPSLGTVVWALAQTPAVVDGRGPSEMIRWAPEIGLELGFRLDTLAWLMTLVVAGIGVLVLLYCADYFEDDEPDLGRFSAHLTAFAGAMVGLVTSDNLLLLYLFWELTTVLSYLLIGHVNQDEKSRSAATQALVVTTAGGLAMLCGLVILANAAGSYELSTILAHPPSGTVVSWAVFLILLGAISKSALVPIHFWLPGAMAAPTPVSAYLHAAAMVKAGIYLVARFAPGFAEAPPWRPTILILGALTMLVGGYRALRQHDLKLLLAFGTVSQLGFLMILVGAGTREAALAGVTMLVAHALFKSGLFLTVGSIDHATGTRDLRKLSGLRRSTPLLFWSAVLCGASMAGVPPLLGFVGKEAAYTSLLYADAAWGVPLFVVVMLGSILTFAYTARFLWGAFGTIPGKEPTSVHPLHPLAVAVPVTLAAASLVAAPLSGLGEPYLDGYVDLWPAGSHPAHLGLWHGLNLVLLLSLVTLALGAVLFAWRSRVAHLQQAMPEPPSAISAYRLFMRGLDRLSLEVTGGVQRGSLPLTLGLILLVLIVLPGGSILLGGSMPASVRAFDNPAQLGVAVLATVAAVAAVRSRRRMRGVILVGVTGYAAAVLFLVHGAPDLALTQTLVETLSLVVFVLVLRRLSGRFDENRDIRHRTIRVTLGVLTGAVVTGATVVAAGARTQLPASVGWPKTAYDYGGGGNIVNVALVDIRAWDTMGEISVVLVAATGVASLVYLSSERLSATRARVRDTRSRRGEQAADTTGGWLPEGDNAPASCARCCSRSSPG</sequence>
<dbReference type="InterPro" id="IPR001516">
    <property type="entry name" value="Proton_antipo_N"/>
</dbReference>
<evidence type="ECO:0000256" key="4">
    <source>
        <dbReference type="ARBA" id="ARBA00022475"/>
    </source>
</evidence>